<proteinExistence type="predicted"/>
<feature type="domain" description="PKD" evidence="1">
    <location>
        <begin position="573"/>
        <end position="647"/>
    </location>
</feature>
<organism evidence="2 3">
    <name type="scientific">Pseudomaricurvus hydrocarbonicus</name>
    <dbReference type="NCBI Taxonomy" id="1470433"/>
    <lineage>
        <taxon>Bacteria</taxon>
        <taxon>Pseudomonadati</taxon>
        <taxon>Pseudomonadota</taxon>
        <taxon>Gammaproteobacteria</taxon>
        <taxon>Cellvibrionales</taxon>
        <taxon>Cellvibrionaceae</taxon>
        <taxon>Pseudomaricurvus</taxon>
    </lineage>
</organism>
<dbReference type="SUPFAM" id="SSF49299">
    <property type="entry name" value="PKD domain"/>
    <property type="match status" value="1"/>
</dbReference>
<keyword evidence="3" id="KW-1185">Reference proteome</keyword>
<protein>
    <recommendedName>
        <fullName evidence="1">PKD domain-containing protein</fullName>
    </recommendedName>
</protein>
<dbReference type="InterPro" id="IPR013783">
    <property type="entry name" value="Ig-like_fold"/>
</dbReference>
<evidence type="ECO:0000259" key="1">
    <source>
        <dbReference type="Pfam" id="PF00801"/>
    </source>
</evidence>
<dbReference type="AlphaFoldDB" id="A0A9E5JRY5"/>
<dbReference type="Pfam" id="PF00801">
    <property type="entry name" value="PKD"/>
    <property type="match status" value="1"/>
</dbReference>
<reference evidence="2" key="1">
    <citation type="submission" date="2020-03" db="EMBL/GenBank/DDBJ databases">
        <authorList>
            <person name="Guo F."/>
        </authorList>
    </citation>
    <scope>NUCLEOTIDE SEQUENCE</scope>
    <source>
        <strain evidence="2">JCM 30134</strain>
    </source>
</reference>
<accession>A0A9E5JRY5</accession>
<dbReference type="Proteomes" id="UP000787472">
    <property type="component" value="Unassembled WGS sequence"/>
</dbReference>
<dbReference type="EMBL" id="JAAONZ010000005">
    <property type="protein sequence ID" value="NHO65643.1"/>
    <property type="molecule type" value="Genomic_DNA"/>
</dbReference>
<evidence type="ECO:0000313" key="2">
    <source>
        <dbReference type="EMBL" id="NHO65643.1"/>
    </source>
</evidence>
<dbReference type="InterPro" id="IPR035986">
    <property type="entry name" value="PKD_dom_sf"/>
</dbReference>
<dbReference type="Gene3D" id="2.60.40.10">
    <property type="entry name" value="Immunoglobulins"/>
    <property type="match status" value="1"/>
</dbReference>
<name>A0A9E5JRY5_9GAMM</name>
<dbReference type="InterPro" id="IPR000601">
    <property type="entry name" value="PKD_dom"/>
</dbReference>
<evidence type="ECO:0000313" key="3">
    <source>
        <dbReference type="Proteomes" id="UP000787472"/>
    </source>
</evidence>
<sequence length="671" mass="73636">MFARPYVDQDEWRNSPVRHRYVHGGFEGTDTRFSFYLPPASVYEGRFFQYITPIPLSENISQGATGEDDKIRFTIESGAYFVETNGGGRGVMGQPGSQVDSSISAYRANAAAANYSRIVAMEMYACERPYGYAFGGSGGAYRTIGGMENTEGVWDGAVPFVPGSPMAIPNVFSVRMYAMRILGDKFPAIVDAIEVGSEVDPYNGLNAEEAAALTEVTKMGFPLKAWYTHDILDLHGLIALYPGILMADPSYFSDFWTKPGYEGYDAPASLRKAKIQQRARIKKLIFTQDVPNSGIKEALVASVSRGLADDAFKGMLSNADNRIPVAIEFDRLPTEHTLGSDVFVKTGEAAGQRIGVNKIAGNFILVSADPMVGGSAEVLKQLQVGDDVEISNLNILALQTYHRHQVPAEGYPVWDQFRDEQGNPIYPQRPMLLGPRFTQSAAGILPTGNFKGKMILLSNLYDTEAYPWQGDWYRQQAQKVYGDSLNDNFRLWYTDHANHGDSKDQSVSTQTVSYLGVLQQALRDISAWVEKGIAPAPTSVYEITDGQVQIPATAAARQGIQPVIDLLANAGKSVTVRPGEEVQFTATVVVPTNAGRVVDVTWDFDGSGVFAEVERFKDPQARSVALNRHRFEAPGTYFVTVRAAAQRQGDGNTEFTRIQNLDRVRVVVGAE</sequence>
<dbReference type="CDD" id="cd00146">
    <property type="entry name" value="PKD"/>
    <property type="match status" value="1"/>
</dbReference>
<gene>
    <name evidence="2" type="ORF">G8770_08830</name>
</gene>
<comment type="caution">
    <text evidence="2">The sequence shown here is derived from an EMBL/GenBank/DDBJ whole genome shotgun (WGS) entry which is preliminary data.</text>
</comment>